<protein>
    <submittedName>
        <fullName evidence="2">Uncharacterized protein</fullName>
    </submittedName>
</protein>
<organism evidence="2 3">
    <name type="scientific">Candidatus Promineifilum breve</name>
    <dbReference type="NCBI Taxonomy" id="1806508"/>
    <lineage>
        <taxon>Bacteria</taxon>
        <taxon>Bacillati</taxon>
        <taxon>Chloroflexota</taxon>
        <taxon>Ardenticatenia</taxon>
        <taxon>Candidatus Promineifilales</taxon>
        <taxon>Candidatus Promineifilaceae</taxon>
        <taxon>Candidatus Promineifilum</taxon>
    </lineage>
</organism>
<evidence type="ECO:0000313" key="3">
    <source>
        <dbReference type="Proteomes" id="UP000215027"/>
    </source>
</evidence>
<dbReference type="KEGG" id="pbf:CFX0092_A1077"/>
<feature type="region of interest" description="Disordered" evidence="1">
    <location>
        <begin position="40"/>
        <end position="66"/>
    </location>
</feature>
<evidence type="ECO:0000256" key="1">
    <source>
        <dbReference type="SAM" id="MobiDB-lite"/>
    </source>
</evidence>
<dbReference type="Proteomes" id="UP000215027">
    <property type="component" value="Chromosome I"/>
</dbReference>
<evidence type="ECO:0000313" key="2">
    <source>
        <dbReference type="EMBL" id="CUS02955.2"/>
    </source>
</evidence>
<proteinExistence type="predicted"/>
<accession>A0A160T2Y9</accession>
<dbReference type="EMBL" id="LN890655">
    <property type="protein sequence ID" value="CUS02955.2"/>
    <property type="molecule type" value="Genomic_DNA"/>
</dbReference>
<keyword evidence="3" id="KW-1185">Reference proteome</keyword>
<dbReference type="AlphaFoldDB" id="A0A160T2Y9"/>
<sequence length="84" mass="9166">MAVKQVGRANIVALPSPFCFLRTPCLRYSWPEIYAYARSRPTASPVSVPRHGALPATRHPPLATPPPSVVQLRVTVVSRVCMGN</sequence>
<gene>
    <name evidence="2" type="ORF">CFX0092_A1077</name>
</gene>
<reference evidence="2" key="1">
    <citation type="submission" date="2016-01" db="EMBL/GenBank/DDBJ databases">
        <authorList>
            <person name="Mcilroy J.S."/>
            <person name="Karst M S."/>
            <person name="Albertsen M."/>
        </authorList>
    </citation>
    <scope>NUCLEOTIDE SEQUENCE</scope>
    <source>
        <strain evidence="2">Cfx-K</strain>
    </source>
</reference>
<name>A0A160T2Y9_9CHLR</name>